<protein>
    <submittedName>
        <fullName evidence="2">DUF4365 domain-containing protein</fullName>
    </submittedName>
</protein>
<organism evidence="2 3">
    <name type="scientific">Streptomyces castrisilvae</name>
    <dbReference type="NCBI Taxonomy" id="3033811"/>
    <lineage>
        <taxon>Bacteria</taxon>
        <taxon>Bacillati</taxon>
        <taxon>Actinomycetota</taxon>
        <taxon>Actinomycetes</taxon>
        <taxon>Kitasatosporales</taxon>
        <taxon>Streptomycetaceae</taxon>
        <taxon>Streptomyces</taxon>
    </lineage>
</organism>
<gene>
    <name evidence="2" type="ORF">P8A18_15015</name>
</gene>
<accession>A0ABY9HKJ9</accession>
<evidence type="ECO:0000313" key="2">
    <source>
        <dbReference type="EMBL" id="WLQ34664.1"/>
    </source>
</evidence>
<proteinExistence type="predicted"/>
<evidence type="ECO:0000259" key="1">
    <source>
        <dbReference type="Pfam" id="PF14280"/>
    </source>
</evidence>
<dbReference type="InterPro" id="IPR025375">
    <property type="entry name" value="DUF4365"/>
</dbReference>
<reference evidence="2 3" key="1">
    <citation type="submission" date="2023-03" db="EMBL/GenBank/DDBJ databases">
        <title>Isolation and description of six Streptomyces strains from soil environments, able to metabolize different microbial glucans.</title>
        <authorList>
            <person name="Widen T."/>
            <person name="Larsbrink J."/>
        </authorList>
    </citation>
    <scope>NUCLEOTIDE SEQUENCE [LARGE SCALE GENOMIC DNA]</scope>
    <source>
        <strain evidence="2 3">Mut1</strain>
    </source>
</reference>
<feature type="domain" description="DUF4365" evidence="1">
    <location>
        <begin position="97"/>
        <end position="248"/>
    </location>
</feature>
<keyword evidence="3" id="KW-1185">Reference proteome</keyword>
<evidence type="ECO:0000313" key="3">
    <source>
        <dbReference type="Proteomes" id="UP001239522"/>
    </source>
</evidence>
<sequence>MAAQKLQERSRFRNAAHVLGSAGLLPDGTGLRLTPRACQHVAAYDPRVLMPAHERYVRDLDSRGAWVSSNSDDVEEDRESDERDLVDGQLPMTARQEHFSLAFTRMVAYVAGCAVKSHDTDYEGVDITLTSSADYRRYWGAEFDLQLKCTTQHRYLNDTHMTWPMHTKPYRKLIQPRRYQRVYLGVLLLPEDADKWLSVDENRLITESRMYWQAASEFAPDNGTQKTKTVHLPRANLFAGEQLLGIMKSIGDDEGGTR</sequence>
<dbReference type="Proteomes" id="UP001239522">
    <property type="component" value="Chromosome"/>
</dbReference>
<name>A0ABY9HKJ9_9ACTN</name>
<dbReference type="EMBL" id="CP120997">
    <property type="protein sequence ID" value="WLQ34664.1"/>
    <property type="molecule type" value="Genomic_DNA"/>
</dbReference>
<dbReference type="Pfam" id="PF14280">
    <property type="entry name" value="DUF4365"/>
    <property type="match status" value="1"/>
</dbReference>
<dbReference type="RefSeq" id="WP_306055020.1">
    <property type="nucleotide sequence ID" value="NZ_CP120997.1"/>
</dbReference>